<organism evidence="1 2">
    <name type="scientific">Lachancea mirantina</name>
    <dbReference type="NCBI Taxonomy" id="1230905"/>
    <lineage>
        <taxon>Eukaryota</taxon>
        <taxon>Fungi</taxon>
        <taxon>Dikarya</taxon>
        <taxon>Ascomycota</taxon>
        <taxon>Saccharomycotina</taxon>
        <taxon>Saccharomycetes</taxon>
        <taxon>Saccharomycetales</taxon>
        <taxon>Saccharomycetaceae</taxon>
        <taxon>Lachancea</taxon>
    </lineage>
</organism>
<dbReference type="EMBL" id="LT598468">
    <property type="protein sequence ID" value="SCV04431.1"/>
    <property type="molecule type" value="Genomic_DNA"/>
</dbReference>
<gene>
    <name evidence="1" type="ORF">LAMI_0H16072G</name>
</gene>
<dbReference type="AlphaFoldDB" id="A0A1G4KIP8"/>
<keyword evidence="2" id="KW-1185">Reference proteome</keyword>
<dbReference type="STRING" id="1230905.A0A1G4KIP8"/>
<dbReference type="Pfam" id="PF19117">
    <property type="entry name" value="Mim2"/>
    <property type="match status" value="1"/>
</dbReference>
<protein>
    <submittedName>
        <fullName evidence="1">LAMI_0H16072g1_1</fullName>
    </submittedName>
</protein>
<dbReference type="GO" id="GO:0070096">
    <property type="term" value="P:mitochondrial outer membrane translocase complex assembly"/>
    <property type="evidence" value="ECO:0007669"/>
    <property type="project" value="InterPro"/>
</dbReference>
<dbReference type="GO" id="GO:0045040">
    <property type="term" value="P:protein insertion into mitochondrial outer membrane"/>
    <property type="evidence" value="ECO:0007669"/>
    <property type="project" value="InterPro"/>
</dbReference>
<dbReference type="GO" id="GO:0005741">
    <property type="term" value="C:mitochondrial outer membrane"/>
    <property type="evidence" value="ECO:0007669"/>
    <property type="project" value="TreeGrafter"/>
</dbReference>
<accession>A0A1G4KIP8</accession>
<dbReference type="OrthoDB" id="5555533at2759"/>
<name>A0A1G4KIP8_9SACH</name>
<dbReference type="PANTHER" id="PTHR28230">
    <property type="entry name" value="CHROMOSOME 1, WHOLE GENOME SHOTGUN SEQUENCE"/>
    <property type="match status" value="1"/>
</dbReference>
<proteinExistence type="predicted"/>
<evidence type="ECO:0000313" key="2">
    <source>
        <dbReference type="Proteomes" id="UP000191024"/>
    </source>
</evidence>
<evidence type="ECO:0000313" key="1">
    <source>
        <dbReference type="EMBL" id="SCV04431.1"/>
    </source>
</evidence>
<sequence>MSSNAWGRLKDLRGALQGDMSACEQGVEARLTDFENSDTFLSNLGTEEDDFEYTDEIDEDDENHHLQLLTAQQQWEESIEQLGQALNWVLLPLLGKFLGRRTALKLWRHAMDYLWRA</sequence>
<reference evidence="2" key="1">
    <citation type="submission" date="2016-03" db="EMBL/GenBank/DDBJ databases">
        <authorList>
            <person name="Devillers H."/>
        </authorList>
    </citation>
    <scope>NUCLEOTIDE SEQUENCE [LARGE SCALE GENOMIC DNA]</scope>
</reference>
<dbReference type="Proteomes" id="UP000191024">
    <property type="component" value="Chromosome H"/>
</dbReference>
<dbReference type="InterPro" id="IPR037652">
    <property type="entry name" value="Mim2"/>
</dbReference>
<dbReference type="PANTHER" id="PTHR28230:SF1">
    <property type="entry name" value="MITOCHONDRIAL IMPORT PROTEIN 2"/>
    <property type="match status" value="1"/>
</dbReference>